<sequence length="537" mass="61315">MRKHKGWKKVIIICIAISLFIPVLAACTREAPQSSDTVRTLRFASGSGYIGQNGSAFREFTELFEFEHKNIELEYIETMDQSYYYGMPTPNEERPDPLDALKEAMTGPTPPDIVMLEYHQLPELINENLLLSLDEMIQQEQDFNVDDYVPAVIEGLRKPGNGTLYALAPLFYSSAVIYNKQHFIDRGVEFPTDGMTWQEMFDLARRVTVNDENNPVYGFAFNNWYGGGIYELFYNMSLYTQPLGLKWIDEETLQMTANTPGWQEVWQTFADLYKEGVFPKEPDYSKPREGRFAWDVFLSGEAAMAVVSYSYLNEVITANNSAANIEGYEPIDWDVVSLPTHPEAPGVGSNISYYGIFAINANAENVEDAWEFIKFVTGEDWARVKSKANYYLVARQSYIQPFDGAEYNLNAFLNLTPPEYSNTEMILYEKLPDYWSVQNIGQMKFAEVVNNGKDIQQALQEWETEGQMMIQQMLENKDNPNGDFGILPIDIQIGIASGEIDPEDVLTDFEDVEFTEEEIIVDDMADDVIEEETAEQE</sequence>
<evidence type="ECO:0008006" key="8">
    <source>
        <dbReference type="Google" id="ProtNLM"/>
    </source>
</evidence>
<evidence type="ECO:0000256" key="2">
    <source>
        <dbReference type="ARBA" id="ARBA00008520"/>
    </source>
</evidence>
<dbReference type="InterPro" id="IPR050490">
    <property type="entry name" value="Bact_solute-bd_prot1"/>
</dbReference>
<feature type="signal peptide" evidence="5">
    <location>
        <begin position="1"/>
        <end position="25"/>
    </location>
</feature>
<comment type="similarity">
    <text evidence="2">Belongs to the bacterial solute-binding protein 1 family.</text>
</comment>
<evidence type="ECO:0000313" key="6">
    <source>
        <dbReference type="EMBL" id="GFR37505.1"/>
    </source>
</evidence>
<evidence type="ECO:0000313" key="7">
    <source>
        <dbReference type="Proteomes" id="UP000654993"/>
    </source>
</evidence>
<dbReference type="GO" id="GO:0030313">
    <property type="term" value="C:cell envelope"/>
    <property type="evidence" value="ECO:0007669"/>
    <property type="project" value="UniProtKB-SubCell"/>
</dbReference>
<dbReference type="Gene3D" id="3.40.190.10">
    <property type="entry name" value="Periplasmic binding protein-like II"/>
    <property type="match status" value="1"/>
</dbReference>
<keyword evidence="4 5" id="KW-0732">Signal</keyword>
<reference evidence="6" key="1">
    <citation type="submission" date="2020-08" db="EMBL/GenBank/DDBJ databases">
        <authorList>
            <person name="Uke A."/>
            <person name="Chhe C."/>
            <person name="Baramee S."/>
            <person name="Kosugi A."/>
        </authorList>
    </citation>
    <scope>NUCLEOTIDE SEQUENCE</scope>
    <source>
        <strain evidence="6">DA-C8</strain>
    </source>
</reference>
<dbReference type="Pfam" id="PF01547">
    <property type="entry name" value="SBP_bac_1"/>
    <property type="match status" value="1"/>
</dbReference>
<dbReference type="EMBL" id="BMAQ01000005">
    <property type="protein sequence ID" value="GFR37505.1"/>
    <property type="molecule type" value="Genomic_DNA"/>
</dbReference>
<comment type="caution">
    <text evidence="6">The sequence shown here is derived from an EMBL/GenBank/DDBJ whole genome shotgun (WGS) entry which is preliminary data.</text>
</comment>
<gene>
    <name evidence="6" type="ORF">PRECH8_08010</name>
</gene>
<evidence type="ECO:0000256" key="3">
    <source>
        <dbReference type="ARBA" id="ARBA00022448"/>
    </source>
</evidence>
<dbReference type="PROSITE" id="PS51257">
    <property type="entry name" value="PROKAR_LIPOPROTEIN"/>
    <property type="match status" value="1"/>
</dbReference>
<keyword evidence="7" id="KW-1185">Reference proteome</keyword>
<dbReference type="RefSeq" id="WP_200965779.1">
    <property type="nucleotide sequence ID" value="NZ_BMAQ01000005.1"/>
</dbReference>
<evidence type="ECO:0000256" key="5">
    <source>
        <dbReference type="SAM" id="SignalP"/>
    </source>
</evidence>
<organism evidence="6 7">
    <name type="scientific">Insulibacter thermoxylanivorax</name>
    <dbReference type="NCBI Taxonomy" id="2749268"/>
    <lineage>
        <taxon>Bacteria</taxon>
        <taxon>Bacillati</taxon>
        <taxon>Bacillota</taxon>
        <taxon>Bacilli</taxon>
        <taxon>Bacillales</taxon>
        <taxon>Paenibacillaceae</taxon>
        <taxon>Insulibacter</taxon>
    </lineage>
</organism>
<dbReference type="InterPro" id="IPR006059">
    <property type="entry name" value="SBP"/>
</dbReference>
<feature type="chain" id="PRO_5037617770" description="Multiple sugar transport system substrate-binding protein" evidence="5">
    <location>
        <begin position="26"/>
        <end position="537"/>
    </location>
</feature>
<dbReference type="PANTHER" id="PTHR43649:SF31">
    <property type="entry name" value="SN-GLYCEROL-3-PHOSPHATE-BINDING PERIPLASMIC PROTEIN UGPB"/>
    <property type="match status" value="1"/>
</dbReference>
<evidence type="ECO:0000256" key="1">
    <source>
        <dbReference type="ARBA" id="ARBA00004196"/>
    </source>
</evidence>
<dbReference type="AlphaFoldDB" id="A0A916VGH3"/>
<evidence type="ECO:0000256" key="4">
    <source>
        <dbReference type="ARBA" id="ARBA00022729"/>
    </source>
</evidence>
<dbReference type="SUPFAM" id="SSF53850">
    <property type="entry name" value="Periplasmic binding protein-like II"/>
    <property type="match status" value="1"/>
</dbReference>
<protein>
    <recommendedName>
        <fullName evidence="8">Multiple sugar transport system substrate-binding protein</fullName>
    </recommendedName>
</protein>
<name>A0A916VGH3_9BACL</name>
<reference evidence="6" key="2">
    <citation type="journal article" date="2021" name="Data Brief">
        <title>Draft genome sequence data of the facultative, thermophilic, xylanolytic bacterium Paenibacillus sp. strain DA-C8.</title>
        <authorList>
            <person name="Chhe C."/>
            <person name="Uke A."/>
            <person name="Baramee S."/>
            <person name="Ungkulpasvich U."/>
            <person name="Tachaapaikoon C."/>
            <person name="Pason P."/>
            <person name="Waeonukul R."/>
            <person name="Ratanakhanokchai K."/>
            <person name="Kosugi A."/>
        </authorList>
    </citation>
    <scope>NUCLEOTIDE SEQUENCE</scope>
    <source>
        <strain evidence="6">DA-C8</strain>
    </source>
</reference>
<comment type="subcellular location">
    <subcellularLocation>
        <location evidence="1">Cell envelope</location>
    </subcellularLocation>
</comment>
<accession>A0A916VGH3</accession>
<dbReference type="PANTHER" id="PTHR43649">
    <property type="entry name" value="ARABINOSE-BINDING PROTEIN-RELATED"/>
    <property type="match status" value="1"/>
</dbReference>
<proteinExistence type="inferred from homology"/>
<dbReference type="Proteomes" id="UP000654993">
    <property type="component" value="Unassembled WGS sequence"/>
</dbReference>
<keyword evidence="3" id="KW-0813">Transport</keyword>